<comment type="caution">
    <text evidence="6">The sequence shown here is derived from an EMBL/GenBank/DDBJ whole genome shotgun (WGS) entry which is preliminary data.</text>
</comment>
<dbReference type="GO" id="GO:0016787">
    <property type="term" value="F:hydrolase activity"/>
    <property type="evidence" value="ECO:0007669"/>
    <property type="project" value="UniProtKB-KW"/>
</dbReference>
<keyword evidence="2" id="KW-0378">Hydrolase</keyword>
<name>A0ABD2A247_VESSQ</name>
<keyword evidence="7" id="KW-1185">Reference proteome</keyword>
<dbReference type="AlphaFoldDB" id="A0ABD2A247"/>
<dbReference type="PANTHER" id="PTHR11472:SF47">
    <property type="entry name" value="FANCONI ANEMIA GROUP J PROTEIN"/>
    <property type="match status" value="1"/>
</dbReference>
<dbReference type="InterPro" id="IPR045028">
    <property type="entry name" value="DinG/Rad3-like"/>
</dbReference>
<protein>
    <submittedName>
        <fullName evidence="6">Fanconi anemia group J protein isoform X3</fullName>
    </submittedName>
</protein>
<dbReference type="Gene3D" id="3.40.50.300">
    <property type="entry name" value="P-loop containing nucleotide triphosphate hydrolases"/>
    <property type="match status" value="1"/>
</dbReference>
<dbReference type="GO" id="GO:0005524">
    <property type="term" value="F:ATP binding"/>
    <property type="evidence" value="ECO:0007669"/>
    <property type="project" value="UniProtKB-KW"/>
</dbReference>
<feature type="region of interest" description="Disordered" evidence="4">
    <location>
        <begin position="1"/>
        <end position="30"/>
    </location>
</feature>
<reference evidence="6 7" key="1">
    <citation type="journal article" date="2024" name="Ann. Entomol. Soc. Am.">
        <title>Genomic analyses of the southern and eastern yellowjacket wasps (Hymenoptera: Vespidae) reveal evolutionary signatures of social life.</title>
        <authorList>
            <person name="Catto M.A."/>
            <person name="Caine P.B."/>
            <person name="Orr S.E."/>
            <person name="Hunt B.G."/>
            <person name="Goodisman M.A.D."/>
        </authorList>
    </citation>
    <scope>NUCLEOTIDE SEQUENCE [LARGE SCALE GENOMIC DNA]</scope>
    <source>
        <strain evidence="6">233</strain>
        <tissue evidence="6">Head and thorax</tissue>
    </source>
</reference>
<gene>
    <name evidence="6" type="ORF">V1478_015858</name>
</gene>
<sequence length="299" mass="33531">MDSSKSKREEEGVNTNIFEISSDESSIEEERINNSLSLRNTLKLKHSSIKESININSNSMDSDKKKDPILLDISMESDSNNSDNFNQLSTSKQEQSCVENSVRIDVNPKSSCEKTDPNVFDISTDTDSNISDDFTQSSCASHTARMTLFSWKKQKRINVDSKNDDNDKRKSVSIVLDNTASTSETKNSKMRKLSKRQRFTKKEDTLIKYFDPPTSPIISEEIKTEELPMTDGTQHELIIAGSKVKFPVKPYPCQFAVMNILIQSCTKATHCLLESPTGSGKTLALLCGVLAWQDSYKGE</sequence>
<evidence type="ECO:0000259" key="5">
    <source>
        <dbReference type="PROSITE" id="PS51193"/>
    </source>
</evidence>
<dbReference type="EMBL" id="JAUDFV010000156">
    <property type="protein sequence ID" value="KAL2714673.1"/>
    <property type="molecule type" value="Genomic_DNA"/>
</dbReference>
<proteinExistence type="predicted"/>
<keyword evidence="3" id="KW-0067">ATP-binding</keyword>
<keyword evidence="1" id="KW-0547">Nucleotide-binding</keyword>
<evidence type="ECO:0000256" key="4">
    <source>
        <dbReference type="SAM" id="MobiDB-lite"/>
    </source>
</evidence>
<evidence type="ECO:0000313" key="6">
    <source>
        <dbReference type="EMBL" id="KAL2714673.1"/>
    </source>
</evidence>
<feature type="compositionally biased region" description="Basic and acidic residues" evidence="4">
    <location>
        <begin position="1"/>
        <end position="11"/>
    </location>
</feature>
<evidence type="ECO:0000256" key="3">
    <source>
        <dbReference type="ARBA" id="ARBA00022840"/>
    </source>
</evidence>
<evidence type="ECO:0000256" key="2">
    <source>
        <dbReference type="ARBA" id="ARBA00022801"/>
    </source>
</evidence>
<dbReference type="PROSITE" id="PS51193">
    <property type="entry name" value="HELICASE_ATP_BIND_2"/>
    <property type="match status" value="1"/>
</dbReference>
<dbReference type="SUPFAM" id="SSF52540">
    <property type="entry name" value="P-loop containing nucleoside triphosphate hydrolases"/>
    <property type="match status" value="1"/>
</dbReference>
<evidence type="ECO:0000256" key="1">
    <source>
        <dbReference type="ARBA" id="ARBA00022741"/>
    </source>
</evidence>
<evidence type="ECO:0000313" key="7">
    <source>
        <dbReference type="Proteomes" id="UP001607302"/>
    </source>
</evidence>
<dbReference type="InterPro" id="IPR027417">
    <property type="entry name" value="P-loop_NTPase"/>
</dbReference>
<organism evidence="6 7">
    <name type="scientific">Vespula squamosa</name>
    <name type="common">Southern yellow jacket</name>
    <name type="synonym">Wasp</name>
    <dbReference type="NCBI Taxonomy" id="30214"/>
    <lineage>
        <taxon>Eukaryota</taxon>
        <taxon>Metazoa</taxon>
        <taxon>Ecdysozoa</taxon>
        <taxon>Arthropoda</taxon>
        <taxon>Hexapoda</taxon>
        <taxon>Insecta</taxon>
        <taxon>Pterygota</taxon>
        <taxon>Neoptera</taxon>
        <taxon>Endopterygota</taxon>
        <taxon>Hymenoptera</taxon>
        <taxon>Apocrita</taxon>
        <taxon>Aculeata</taxon>
        <taxon>Vespoidea</taxon>
        <taxon>Vespidae</taxon>
        <taxon>Vespinae</taxon>
        <taxon>Vespula</taxon>
    </lineage>
</organism>
<feature type="domain" description="Helicase ATP-binding" evidence="5">
    <location>
        <begin position="240"/>
        <end position="299"/>
    </location>
</feature>
<dbReference type="InterPro" id="IPR014013">
    <property type="entry name" value="Helic_SF1/SF2_ATP-bd_DinG/Rad3"/>
</dbReference>
<dbReference type="Proteomes" id="UP001607302">
    <property type="component" value="Unassembled WGS sequence"/>
</dbReference>
<dbReference type="PANTHER" id="PTHR11472">
    <property type="entry name" value="DNA REPAIR DEAD HELICASE RAD3/XP-D SUBFAMILY MEMBER"/>
    <property type="match status" value="1"/>
</dbReference>
<accession>A0ABD2A247</accession>